<comment type="caution">
    <text evidence="1">The sequence shown here is derived from an EMBL/GenBank/DDBJ whole genome shotgun (WGS) entry which is preliminary data.</text>
</comment>
<protein>
    <submittedName>
        <fullName evidence="1">Uncharacterized protein</fullName>
    </submittedName>
</protein>
<keyword evidence="2" id="KW-1185">Reference proteome</keyword>
<dbReference type="STRING" id="1048205.AB852_28345"/>
<organism evidence="1 2">
    <name type="scientific">Streptomyces uncialis</name>
    <dbReference type="NCBI Taxonomy" id="1048205"/>
    <lineage>
        <taxon>Bacteria</taxon>
        <taxon>Bacillati</taxon>
        <taxon>Actinomycetota</taxon>
        <taxon>Actinomycetes</taxon>
        <taxon>Kitasatosporales</taxon>
        <taxon>Streptomycetaceae</taxon>
        <taxon>Streptomyces</taxon>
    </lineage>
</organism>
<dbReference type="Proteomes" id="UP000186455">
    <property type="component" value="Unassembled WGS sequence"/>
</dbReference>
<dbReference type="RefSeq" id="WP_073793158.1">
    <property type="nucleotide sequence ID" value="NZ_LFBV01000009.1"/>
</dbReference>
<proteinExistence type="predicted"/>
<dbReference type="EMBL" id="LFBV01000009">
    <property type="protein sequence ID" value="OKH91473.1"/>
    <property type="molecule type" value="Genomic_DNA"/>
</dbReference>
<reference evidence="1 2" key="1">
    <citation type="submission" date="2015-06" db="EMBL/GenBank/DDBJ databases">
        <title>Cloning and characterization of the uncialamcin biosynthetic gene cluster.</title>
        <authorList>
            <person name="Yan X."/>
            <person name="Huang T."/>
            <person name="Ge H."/>
            <person name="Shen B."/>
        </authorList>
    </citation>
    <scope>NUCLEOTIDE SEQUENCE [LARGE SCALE GENOMIC DNA]</scope>
    <source>
        <strain evidence="1 2">DCA2648</strain>
    </source>
</reference>
<dbReference type="AlphaFoldDB" id="A0A1Q4V0W6"/>
<sequence>MTAACSAPTCLRTLRPYELDAGQYLCTPCVTRLHGWLADIPRLMVLLEASRERETTGQPSVGGTRSAPLPGREDVLNLLGPAAWHSVPATHDQVGAEPIAGVLGSWVQLALAECHHDGPPRWTPRHLAHWLARRTVWISAQQWSGELHDEVYGMMRAIWGVTAHQPRRRAITQPCPRCDSLALSRVDGEAYTGCGECDALFSANELAIGAAAHLARTAA</sequence>
<accession>A0A1Q4V0W6</accession>
<evidence type="ECO:0000313" key="1">
    <source>
        <dbReference type="EMBL" id="OKH91473.1"/>
    </source>
</evidence>
<name>A0A1Q4V0W6_9ACTN</name>
<gene>
    <name evidence="1" type="ORF">AB852_28345</name>
</gene>
<evidence type="ECO:0000313" key="2">
    <source>
        <dbReference type="Proteomes" id="UP000186455"/>
    </source>
</evidence>